<evidence type="ECO:0000256" key="9">
    <source>
        <dbReference type="ARBA" id="ARBA00022989"/>
    </source>
</evidence>
<dbReference type="PANTHER" id="PTHR43298:SF2">
    <property type="entry name" value="FMN_FAD EXPORTER YEEO-RELATED"/>
    <property type="match status" value="1"/>
</dbReference>
<dbReference type="InterPro" id="IPR050222">
    <property type="entry name" value="MATE_MdtK"/>
</dbReference>
<keyword evidence="6" id="KW-0050">Antiport</keyword>
<accession>A0A3N0AW37</accession>
<protein>
    <recommendedName>
        <fullName evidence="4">Probable multidrug resistance protein NorM</fullName>
    </recommendedName>
    <alternativeName>
        <fullName evidence="12">Multidrug-efflux transporter</fullName>
    </alternativeName>
</protein>
<dbReference type="OrthoDB" id="9806302at2"/>
<proteinExistence type="inferred from homology"/>
<evidence type="ECO:0000313" key="15">
    <source>
        <dbReference type="Proteomes" id="UP000269591"/>
    </source>
</evidence>
<evidence type="ECO:0000256" key="6">
    <source>
        <dbReference type="ARBA" id="ARBA00022449"/>
    </source>
</evidence>
<dbReference type="Pfam" id="PF01554">
    <property type="entry name" value="MatE"/>
    <property type="match status" value="2"/>
</dbReference>
<feature type="transmembrane region" description="Helical" evidence="13">
    <location>
        <begin position="59"/>
        <end position="82"/>
    </location>
</feature>
<dbReference type="GO" id="GO:0005886">
    <property type="term" value="C:plasma membrane"/>
    <property type="evidence" value="ECO:0007669"/>
    <property type="project" value="UniProtKB-SubCell"/>
</dbReference>
<feature type="transmembrane region" description="Helical" evidence="13">
    <location>
        <begin position="136"/>
        <end position="157"/>
    </location>
</feature>
<evidence type="ECO:0000256" key="1">
    <source>
        <dbReference type="ARBA" id="ARBA00003408"/>
    </source>
</evidence>
<dbReference type="PANTHER" id="PTHR43298">
    <property type="entry name" value="MULTIDRUG RESISTANCE PROTEIN NORM-RELATED"/>
    <property type="match status" value="1"/>
</dbReference>
<evidence type="ECO:0000256" key="11">
    <source>
        <dbReference type="ARBA" id="ARBA00023136"/>
    </source>
</evidence>
<evidence type="ECO:0000256" key="7">
    <source>
        <dbReference type="ARBA" id="ARBA00022475"/>
    </source>
</evidence>
<name>A0A3N0AW37_9ACTN</name>
<dbReference type="GO" id="GO:0015297">
    <property type="term" value="F:antiporter activity"/>
    <property type="evidence" value="ECO:0007669"/>
    <property type="project" value="UniProtKB-KW"/>
</dbReference>
<dbReference type="PIRSF" id="PIRSF006603">
    <property type="entry name" value="DinF"/>
    <property type="match status" value="1"/>
</dbReference>
<feature type="transmembrane region" description="Helical" evidence="13">
    <location>
        <begin position="169"/>
        <end position="189"/>
    </location>
</feature>
<keyword evidence="8 13" id="KW-0812">Transmembrane</keyword>
<comment type="caution">
    <text evidence="14">The sequence shown here is derived from an EMBL/GenBank/DDBJ whole genome shotgun (WGS) entry which is preliminary data.</text>
</comment>
<feature type="transmembrane region" description="Helical" evidence="13">
    <location>
        <begin position="368"/>
        <end position="390"/>
    </location>
</feature>
<comment type="similarity">
    <text evidence="3">Belongs to the multi antimicrobial extrusion (MATE) (TC 2.A.66.1) family.</text>
</comment>
<dbReference type="NCBIfam" id="TIGR00797">
    <property type="entry name" value="matE"/>
    <property type="match status" value="1"/>
</dbReference>
<dbReference type="GO" id="GO:0006811">
    <property type="term" value="P:monoatomic ion transport"/>
    <property type="evidence" value="ECO:0007669"/>
    <property type="project" value="UniProtKB-KW"/>
</dbReference>
<dbReference type="InterPro" id="IPR048279">
    <property type="entry name" value="MdtK-like"/>
</dbReference>
<evidence type="ECO:0000256" key="3">
    <source>
        <dbReference type="ARBA" id="ARBA00010199"/>
    </source>
</evidence>
<keyword evidence="5" id="KW-0813">Transport</keyword>
<feature type="transmembrane region" description="Helical" evidence="13">
    <location>
        <begin position="94"/>
        <end position="116"/>
    </location>
</feature>
<dbReference type="EMBL" id="QIBX01000014">
    <property type="protein sequence ID" value="RNL39077.1"/>
    <property type="molecule type" value="Genomic_DNA"/>
</dbReference>
<dbReference type="RefSeq" id="WP_123209232.1">
    <property type="nucleotide sequence ID" value="NZ_QIBX01000014.1"/>
</dbReference>
<keyword evidence="7" id="KW-1003">Cell membrane</keyword>
<evidence type="ECO:0000256" key="13">
    <source>
        <dbReference type="SAM" id="Phobius"/>
    </source>
</evidence>
<evidence type="ECO:0000256" key="12">
    <source>
        <dbReference type="ARBA" id="ARBA00031636"/>
    </source>
</evidence>
<evidence type="ECO:0000313" key="14">
    <source>
        <dbReference type="EMBL" id="RNL39077.1"/>
    </source>
</evidence>
<keyword evidence="10" id="KW-0406">Ion transport</keyword>
<comment type="function">
    <text evidence="1">Multidrug efflux pump.</text>
</comment>
<sequence>MSTQAFFAEGSLPRRMASFSAPLVAANLLQYLYQFADMAIVGHVLGETALVSVSNASSVAFVISSIVIGLTAGGGAVVARRAGAADLAGQRRAFSALLVVCAALSAAIAAASFFGAVPLFAAMGVPGGAAADAASYIRVVGGASCCSFLMNAACAFLKAQGDARTPMLAMALSAAGNVALDLLLVAGLGMGVPGAAWATVASQGAAGAAALAVARTRLPGARSLAPSLRDARAEALEVLRLGVPGAVQQAVINVSYVAVTAILNSYGADVAAAAGVGLKASTLAGLPCWAVGQAITTAAAQCVGAGRPARAVESLRVGLALAVGVTLAMQALVQIFAPQLVAALGARTPEVVDAAVLYLRVTCSVNGLFYAAMYAFDSFALAVGAPRVVLANSLSDAFLGRVGLAVLLGAAGFGYLGVFAAQAASPALPSVVGALYARHWAKRHAGQDETL</sequence>
<dbReference type="GO" id="GO:0042910">
    <property type="term" value="F:xenobiotic transmembrane transporter activity"/>
    <property type="evidence" value="ECO:0007669"/>
    <property type="project" value="InterPro"/>
</dbReference>
<comment type="subcellular location">
    <subcellularLocation>
        <location evidence="2">Cell membrane</location>
        <topology evidence="2">Multi-pass membrane protein</topology>
    </subcellularLocation>
</comment>
<dbReference type="InterPro" id="IPR002528">
    <property type="entry name" value="MATE_fam"/>
</dbReference>
<evidence type="ECO:0000256" key="10">
    <source>
        <dbReference type="ARBA" id="ARBA00023065"/>
    </source>
</evidence>
<dbReference type="AlphaFoldDB" id="A0A3N0AW37"/>
<feature type="transmembrane region" description="Helical" evidence="13">
    <location>
        <begin position="317"/>
        <end position="337"/>
    </location>
</feature>
<evidence type="ECO:0000256" key="2">
    <source>
        <dbReference type="ARBA" id="ARBA00004651"/>
    </source>
</evidence>
<evidence type="ECO:0000256" key="5">
    <source>
        <dbReference type="ARBA" id="ARBA00022448"/>
    </source>
</evidence>
<reference evidence="15" key="1">
    <citation type="submission" date="2018-05" db="EMBL/GenBank/DDBJ databases">
        <title>Genome Sequencing of selected type strains of the family Eggerthellaceae.</title>
        <authorList>
            <person name="Danylec N."/>
            <person name="Stoll D.A."/>
            <person name="Doetsch A."/>
            <person name="Huch M."/>
        </authorList>
    </citation>
    <scope>NUCLEOTIDE SEQUENCE [LARGE SCALE GENOMIC DNA]</scope>
    <source>
        <strain evidence="15">DSM 24851</strain>
    </source>
</reference>
<keyword evidence="9 13" id="KW-1133">Transmembrane helix</keyword>
<organism evidence="14 15">
    <name type="scientific">Slackia equolifaciens</name>
    <dbReference type="NCBI Taxonomy" id="498718"/>
    <lineage>
        <taxon>Bacteria</taxon>
        <taxon>Bacillati</taxon>
        <taxon>Actinomycetota</taxon>
        <taxon>Coriobacteriia</taxon>
        <taxon>Eggerthellales</taxon>
        <taxon>Eggerthellaceae</taxon>
        <taxon>Slackia</taxon>
    </lineage>
</organism>
<feature type="transmembrane region" description="Helical" evidence="13">
    <location>
        <begin position="402"/>
        <end position="421"/>
    </location>
</feature>
<keyword evidence="11 13" id="KW-0472">Membrane</keyword>
<keyword evidence="15" id="KW-1185">Reference proteome</keyword>
<evidence type="ECO:0000256" key="4">
    <source>
        <dbReference type="ARBA" id="ARBA00020268"/>
    </source>
</evidence>
<evidence type="ECO:0000256" key="8">
    <source>
        <dbReference type="ARBA" id="ARBA00022692"/>
    </source>
</evidence>
<gene>
    <name evidence="14" type="ORF">DMP06_08100</name>
</gene>
<feature type="transmembrane region" description="Helical" evidence="13">
    <location>
        <begin position="195"/>
        <end position="214"/>
    </location>
</feature>
<dbReference type="Proteomes" id="UP000269591">
    <property type="component" value="Unassembled WGS sequence"/>
</dbReference>